<dbReference type="AlphaFoldDB" id="A0A0A8LDB0"/>
<reference evidence="4 5" key="1">
    <citation type="submission" date="2014-03" db="EMBL/GenBank/DDBJ databases">
        <title>The genome of Kluyveromyces dobzhanskii.</title>
        <authorList>
            <person name="Nystedt B."/>
            <person name="Astrom S."/>
        </authorList>
    </citation>
    <scope>NUCLEOTIDE SEQUENCE [LARGE SCALE GENOMIC DNA]</scope>
    <source>
        <strain evidence="4 5">CBS 2104</strain>
    </source>
</reference>
<feature type="compositionally biased region" description="Basic and acidic residues" evidence="2">
    <location>
        <begin position="296"/>
        <end position="316"/>
    </location>
</feature>
<evidence type="ECO:0000313" key="5">
    <source>
        <dbReference type="Proteomes" id="UP000031516"/>
    </source>
</evidence>
<evidence type="ECO:0000256" key="1">
    <source>
        <dbReference type="ARBA" id="ARBA00023157"/>
    </source>
</evidence>
<dbReference type="InterPro" id="IPR036423">
    <property type="entry name" value="SOD-like_Cu/Zn_dom_sf"/>
</dbReference>
<comment type="caution">
    <text evidence="4">The sequence shown here is derived from an EMBL/GenBank/DDBJ whole genome shotgun (WGS) entry which is preliminary data.</text>
</comment>
<protein>
    <submittedName>
        <fullName evidence="4">WGS project CCBQ000000000 data, contig 00058</fullName>
    </submittedName>
</protein>
<accession>A0A0A8LDB0</accession>
<gene>
    <name evidence="4" type="ORF">KLDO_g4418</name>
</gene>
<dbReference type="SUPFAM" id="SSF49329">
    <property type="entry name" value="Cu,Zn superoxide dismutase-like"/>
    <property type="match status" value="1"/>
</dbReference>
<dbReference type="InterPro" id="IPR024134">
    <property type="entry name" value="SOD_Cu/Zn_/chaperone"/>
</dbReference>
<organism evidence="4 5">
    <name type="scientific">Kluyveromyces dobzhanskii CBS 2104</name>
    <dbReference type="NCBI Taxonomy" id="1427455"/>
    <lineage>
        <taxon>Eukaryota</taxon>
        <taxon>Fungi</taxon>
        <taxon>Dikarya</taxon>
        <taxon>Ascomycota</taxon>
        <taxon>Saccharomycotina</taxon>
        <taxon>Saccharomycetes</taxon>
        <taxon>Saccharomycetales</taxon>
        <taxon>Saccharomycetaceae</taxon>
        <taxon>Kluyveromyces</taxon>
    </lineage>
</organism>
<keyword evidence="5" id="KW-1185">Reference proteome</keyword>
<dbReference type="OrthoDB" id="159229at2759"/>
<dbReference type="Proteomes" id="UP000031516">
    <property type="component" value="Unassembled WGS sequence"/>
</dbReference>
<sequence length="351" mass="39520">MQQKKLIPLLATISLALAGTEVQSAPVVYENPEKACYLAEFPHTGSDKVGGYITFTSLDGIAKVNVRISSLEPNLQYHIHEKPVNQSDSTCASTKEHLNPYNGVVPCGKDISKCEVGDLSGKYGNIDSSYYETEYLDPYLSLIKGSPSYVGGKSITLHYTNGTRFACADIVPCRKLKPSPKPSKEEEPKEDDLKEEEPKEEEPKEEQPKEEQPKEEEPKEEDKKTKKEKKKAKKEEEKKKKEELRKQKEEEKKAAKEHSESKSTQTKYESSVTEEKRVDTSFTKKPHHTTSAVLKEGFEKKKNETSSEWDHGDEYRQGNGTDHSTILNNANSWKKTSSIGSVIAFIMSLLV</sequence>
<evidence type="ECO:0000256" key="3">
    <source>
        <dbReference type="SAM" id="SignalP"/>
    </source>
</evidence>
<keyword evidence="3" id="KW-0732">Signal</keyword>
<feature type="chain" id="PRO_5002055063" evidence="3">
    <location>
        <begin position="19"/>
        <end position="351"/>
    </location>
</feature>
<dbReference type="GO" id="GO:0005507">
    <property type="term" value="F:copper ion binding"/>
    <property type="evidence" value="ECO:0007669"/>
    <property type="project" value="InterPro"/>
</dbReference>
<dbReference type="Gene3D" id="2.60.40.200">
    <property type="entry name" value="Superoxide dismutase, copper/zinc binding domain"/>
    <property type="match status" value="1"/>
</dbReference>
<evidence type="ECO:0000313" key="4">
    <source>
        <dbReference type="EMBL" id="CDO96203.1"/>
    </source>
</evidence>
<feature type="compositionally biased region" description="Basic and acidic residues" evidence="2">
    <location>
        <begin position="233"/>
        <end position="261"/>
    </location>
</feature>
<feature type="signal peptide" evidence="3">
    <location>
        <begin position="1"/>
        <end position="18"/>
    </location>
</feature>
<feature type="compositionally biased region" description="Basic and acidic residues" evidence="2">
    <location>
        <begin position="201"/>
        <end position="225"/>
    </location>
</feature>
<dbReference type="GO" id="GO:0006801">
    <property type="term" value="P:superoxide metabolic process"/>
    <property type="evidence" value="ECO:0007669"/>
    <property type="project" value="InterPro"/>
</dbReference>
<evidence type="ECO:0000256" key="2">
    <source>
        <dbReference type="SAM" id="MobiDB-lite"/>
    </source>
</evidence>
<keyword evidence="1" id="KW-1015">Disulfide bond</keyword>
<dbReference type="PANTHER" id="PTHR10003">
    <property type="entry name" value="SUPEROXIDE DISMUTASE CU-ZN -RELATED"/>
    <property type="match status" value="1"/>
</dbReference>
<proteinExistence type="predicted"/>
<name>A0A0A8LDB0_9SACH</name>
<dbReference type="EMBL" id="CCBQ010000047">
    <property type="protein sequence ID" value="CDO96203.1"/>
    <property type="molecule type" value="Genomic_DNA"/>
</dbReference>
<feature type="region of interest" description="Disordered" evidence="2">
    <location>
        <begin position="176"/>
        <end position="322"/>
    </location>
</feature>
<feature type="compositionally biased region" description="Acidic residues" evidence="2">
    <location>
        <begin position="188"/>
        <end position="200"/>
    </location>
</feature>